<feature type="signal peptide" evidence="9">
    <location>
        <begin position="1"/>
        <end position="28"/>
    </location>
</feature>
<dbReference type="GO" id="GO:1990281">
    <property type="term" value="C:efflux pump complex"/>
    <property type="evidence" value="ECO:0007669"/>
    <property type="project" value="TreeGrafter"/>
</dbReference>
<keyword evidence="6" id="KW-0472">Membrane</keyword>
<sequence>MKKFSTKALLQKLGGLAFCLSLAIAAQAQEPLTLEQSLELARQHNVGLRQARYNSTKANISVKRSKYGYLPSITANVDAYRVNGLTFDNVSGQIKRGNTTSSNPYLQGQVVLFDGFAKLFELKKAQQQAEATPFAEQQAEIDLETNITGYFLQALVDRENIHISEGRITLLEGQLDKMEKLERAGVRAEDEVYQIKAQLAAEKSNLITHHNNYRKARLQLAQEMNVESGTSYNLQMPATPEQMLEVLPSEQQVMAQALGFSPMVKSYGAYLAAAKSNYKLAKSSFSPTLTLDGMLGSNYSTNILQDPENGNLSTMPYFNQLDLNQRKVVRISLSITIFNGLSRHFDAQTARLDLRNAELDYIASQNQLRLTVQQAYQDVLTAREKYTTVIANLDYTQRAFDASKRRYDLGTIDFYAYMESLNNLNKTQAELLQSKLEFYFKKRILELYQG</sequence>
<keyword evidence="7" id="KW-0998">Cell outer membrane</keyword>
<evidence type="ECO:0000256" key="6">
    <source>
        <dbReference type="ARBA" id="ARBA00023136"/>
    </source>
</evidence>
<evidence type="ECO:0000313" key="11">
    <source>
        <dbReference type="Proteomes" id="UP000266005"/>
    </source>
</evidence>
<dbReference type="GO" id="GO:0015288">
    <property type="term" value="F:porin activity"/>
    <property type="evidence" value="ECO:0007669"/>
    <property type="project" value="TreeGrafter"/>
</dbReference>
<keyword evidence="3" id="KW-0813">Transport</keyword>
<comment type="similarity">
    <text evidence="2">Belongs to the outer membrane factor (OMF) (TC 1.B.17) family.</text>
</comment>
<evidence type="ECO:0000256" key="2">
    <source>
        <dbReference type="ARBA" id="ARBA00007613"/>
    </source>
</evidence>
<keyword evidence="8" id="KW-0175">Coiled coil</keyword>
<dbReference type="PANTHER" id="PTHR30026">
    <property type="entry name" value="OUTER MEMBRANE PROTEIN TOLC"/>
    <property type="match status" value="1"/>
</dbReference>
<evidence type="ECO:0000256" key="9">
    <source>
        <dbReference type="SAM" id="SignalP"/>
    </source>
</evidence>
<dbReference type="Pfam" id="PF02321">
    <property type="entry name" value="OEP"/>
    <property type="match status" value="2"/>
</dbReference>
<keyword evidence="11" id="KW-1185">Reference proteome</keyword>
<dbReference type="AlphaFoldDB" id="A0A399RS96"/>
<evidence type="ECO:0000256" key="7">
    <source>
        <dbReference type="ARBA" id="ARBA00023237"/>
    </source>
</evidence>
<organism evidence="10 11">
    <name type="scientific">Pontibacter oryzae</name>
    <dbReference type="NCBI Taxonomy" id="2304593"/>
    <lineage>
        <taxon>Bacteria</taxon>
        <taxon>Pseudomonadati</taxon>
        <taxon>Bacteroidota</taxon>
        <taxon>Cytophagia</taxon>
        <taxon>Cytophagales</taxon>
        <taxon>Hymenobacteraceae</taxon>
        <taxon>Pontibacter</taxon>
    </lineage>
</organism>
<keyword evidence="5" id="KW-0812">Transmembrane</keyword>
<evidence type="ECO:0000256" key="8">
    <source>
        <dbReference type="SAM" id="Coils"/>
    </source>
</evidence>
<feature type="chain" id="PRO_5017457872" evidence="9">
    <location>
        <begin position="29"/>
        <end position="450"/>
    </location>
</feature>
<reference evidence="11" key="1">
    <citation type="submission" date="2018-08" db="EMBL/GenBank/DDBJ databases">
        <title>Mucilaginibacter sp. MYSH2.</title>
        <authorList>
            <person name="Seo T."/>
        </authorList>
    </citation>
    <scope>NUCLEOTIDE SEQUENCE [LARGE SCALE GENOMIC DNA]</scope>
    <source>
        <strain evidence="11">KIRAN</strain>
    </source>
</reference>
<dbReference type="InterPro" id="IPR003423">
    <property type="entry name" value="OMP_efflux"/>
</dbReference>
<dbReference type="RefSeq" id="WP_119433398.1">
    <property type="nucleotide sequence ID" value="NZ_QWGE01000006.1"/>
</dbReference>
<dbReference type="Proteomes" id="UP000266005">
    <property type="component" value="Unassembled WGS sequence"/>
</dbReference>
<evidence type="ECO:0000256" key="4">
    <source>
        <dbReference type="ARBA" id="ARBA00022452"/>
    </source>
</evidence>
<protein>
    <submittedName>
        <fullName evidence="10">TolC family protein</fullName>
    </submittedName>
</protein>
<dbReference type="PANTHER" id="PTHR30026:SF20">
    <property type="entry name" value="OUTER MEMBRANE PROTEIN TOLC"/>
    <property type="match status" value="1"/>
</dbReference>
<keyword evidence="9" id="KW-0732">Signal</keyword>
<proteinExistence type="inferred from homology"/>
<dbReference type="OrthoDB" id="9811587at2"/>
<dbReference type="InterPro" id="IPR051906">
    <property type="entry name" value="TolC-like"/>
</dbReference>
<dbReference type="Gene3D" id="1.20.1600.10">
    <property type="entry name" value="Outer membrane efflux proteins (OEP)"/>
    <property type="match status" value="1"/>
</dbReference>
<comment type="caution">
    <text evidence="10">The sequence shown here is derived from an EMBL/GenBank/DDBJ whole genome shotgun (WGS) entry which is preliminary data.</text>
</comment>
<dbReference type="EMBL" id="QWGE01000006">
    <property type="protein sequence ID" value="RIJ33988.1"/>
    <property type="molecule type" value="Genomic_DNA"/>
</dbReference>
<dbReference type="SUPFAM" id="SSF56954">
    <property type="entry name" value="Outer membrane efflux proteins (OEP)"/>
    <property type="match status" value="1"/>
</dbReference>
<evidence type="ECO:0000256" key="3">
    <source>
        <dbReference type="ARBA" id="ARBA00022448"/>
    </source>
</evidence>
<dbReference type="GO" id="GO:0009279">
    <property type="term" value="C:cell outer membrane"/>
    <property type="evidence" value="ECO:0007669"/>
    <property type="project" value="UniProtKB-SubCell"/>
</dbReference>
<gene>
    <name evidence="10" type="ORF">D1627_16555</name>
</gene>
<comment type="subcellular location">
    <subcellularLocation>
        <location evidence="1">Cell outer membrane</location>
    </subcellularLocation>
</comment>
<evidence type="ECO:0000313" key="10">
    <source>
        <dbReference type="EMBL" id="RIJ33988.1"/>
    </source>
</evidence>
<evidence type="ECO:0000256" key="5">
    <source>
        <dbReference type="ARBA" id="ARBA00022692"/>
    </source>
</evidence>
<feature type="coiled-coil region" evidence="8">
    <location>
        <begin position="171"/>
        <end position="198"/>
    </location>
</feature>
<dbReference type="GO" id="GO:0015562">
    <property type="term" value="F:efflux transmembrane transporter activity"/>
    <property type="evidence" value="ECO:0007669"/>
    <property type="project" value="InterPro"/>
</dbReference>
<name>A0A399RS96_9BACT</name>
<accession>A0A399RS96</accession>
<keyword evidence="4" id="KW-1134">Transmembrane beta strand</keyword>
<evidence type="ECO:0000256" key="1">
    <source>
        <dbReference type="ARBA" id="ARBA00004442"/>
    </source>
</evidence>